<dbReference type="Gene3D" id="2.40.50.1020">
    <property type="entry name" value="LytTr DNA-binding domain"/>
    <property type="match status" value="1"/>
</dbReference>
<evidence type="ECO:0000313" key="5">
    <source>
        <dbReference type="Proteomes" id="UP001431221"/>
    </source>
</evidence>
<keyword evidence="2" id="KW-0472">Membrane</keyword>
<keyword evidence="5" id="KW-1185">Reference proteome</keyword>
<sequence>MQLSFVNNTHVTQIRHDLVAPFASRRSLALLVTLAGLAGLVGPFGTFDAYPTVLRFLYWSAVASLTAAVGHASASGLERFLRQRQVPAPLELAAIALLAALPVSLVVALVSLAFGFNPFHHDLPVLYLQCAAVMGAIVTVFHLAEPPVSSAQQQNSGDTPVVLRRLPPAKRGRLMRLSAQDHYVEVVTDKGRELIALRFRDAIKETEPESGIQCHRSHWVALHTVTGRARQNGRAGLTLSGGDFIPIGRSFDPAVKAALSNPDGSTSARANRKRTSFSGTGTV</sequence>
<feature type="transmembrane region" description="Helical" evidence="2">
    <location>
        <begin position="126"/>
        <end position="144"/>
    </location>
</feature>
<keyword evidence="2" id="KW-0812">Transmembrane</keyword>
<evidence type="ECO:0000256" key="1">
    <source>
        <dbReference type="SAM" id="MobiDB-lite"/>
    </source>
</evidence>
<feature type="transmembrane region" description="Helical" evidence="2">
    <location>
        <begin position="56"/>
        <end position="77"/>
    </location>
</feature>
<keyword evidence="4" id="KW-0238">DNA-binding</keyword>
<dbReference type="EMBL" id="JALNMJ010000023">
    <property type="protein sequence ID" value="MCK7615276.1"/>
    <property type="molecule type" value="Genomic_DNA"/>
</dbReference>
<comment type="caution">
    <text evidence="4">The sequence shown here is derived from an EMBL/GenBank/DDBJ whole genome shotgun (WGS) entry which is preliminary data.</text>
</comment>
<dbReference type="Proteomes" id="UP001431221">
    <property type="component" value="Unassembled WGS sequence"/>
</dbReference>
<dbReference type="InterPro" id="IPR007492">
    <property type="entry name" value="LytTR_DNA-bd_dom"/>
</dbReference>
<evidence type="ECO:0000259" key="3">
    <source>
        <dbReference type="PROSITE" id="PS50930"/>
    </source>
</evidence>
<protein>
    <submittedName>
        <fullName evidence="4">LytTR family transcriptional regulator DNA-binding domain-containing protein</fullName>
    </submittedName>
</protein>
<feature type="region of interest" description="Disordered" evidence="1">
    <location>
        <begin position="256"/>
        <end position="283"/>
    </location>
</feature>
<reference evidence="4" key="1">
    <citation type="submission" date="2022-04" db="EMBL/GenBank/DDBJ databases">
        <title>Roseibium sp. CAU 1639 isolated from mud.</title>
        <authorList>
            <person name="Kim W."/>
        </authorList>
    </citation>
    <scope>NUCLEOTIDE SEQUENCE</scope>
    <source>
        <strain evidence="4">CAU 1639</strain>
    </source>
</reference>
<dbReference type="PROSITE" id="PS50930">
    <property type="entry name" value="HTH_LYTTR"/>
    <property type="match status" value="1"/>
</dbReference>
<organism evidence="4 5">
    <name type="scientific">Roseibium sediminicola</name>
    <dbReference type="NCBI Taxonomy" id="2933272"/>
    <lineage>
        <taxon>Bacteria</taxon>
        <taxon>Pseudomonadati</taxon>
        <taxon>Pseudomonadota</taxon>
        <taxon>Alphaproteobacteria</taxon>
        <taxon>Hyphomicrobiales</taxon>
        <taxon>Stappiaceae</taxon>
        <taxon>Roseibium</taxon>
    </lineage>
</organism>
<dbReference type="SMART" id="SM00850">
    <property type="entry name" value="LytTR"/>
    <property type="match status" value="1"/>
</dbReference>
<feature type="domain" description="HTH LytTR-type" evidence="3">
    <location>
        <begin position="162"/>
        <end position="261"/>
    </location>
</feature>
<keyword evidence="2" id="KW-1133">Transmembrane helix</keyword>
<feature type="transmembrane region" description="Helical" evidence="2">
    <location>
        <begin position="89"/>
        <end position="114"/>
    </location>
</feature>
<gene>
    <name evidence="4" type="ORF">M0H32_24175</name>
</gene>
<feature type="transmembrane region" description="Helical" evidence="2">
    <location>
        <begin position="28"/>
        <end position="50"/>
    </location>
</feature>
<evidence type="ECO:0000256" key="2">
    <source>
        <dbReference type="SAM" id="Phobius"/>
    </source>
</evidence>
<accession>A0ABT0H0S2</accession>
<dbReference type="Pfam" id="PF04397">
    <property type="entry name" value="LytTR"/>
    <property type="match status" value="1"/>
</dbReference>
<name>A0ABT0H0S2_9HYPH</name>
<dbReference type="GO" id="GO:0003677">
    <property type="term" value="F:DNA binding"/>
    <property type="evidence" value="ECO:0007669"/>
    <property type="project" value="UniProtKB-KW"/>
</dbReference>
<proteinExistence type="predicted"/>
<dbReference type="RefSeq" id="WP_248158453.1">
    <property type="nucleotide sequence ID" value="NZ_JALNMJ010000023.1"/>
</dbReference>
<evidence type="ECO:0000313" key="4">
    <source>
        <dbReference type="EMBL" id="MCK7615276.1"/>
    </source>
</evidence>